<proteinExistence type="inferred from homology"/>
<dbReference type="GO" id="GO:0022857">
    <property type="term" value="F:transmembrane transporter activity"/>
    <property type="evidence" value="ECO:0007669"/>
    <property type="project" value="InterPro"/>
</dbReference>
<dbReference type="NCBIfam" id="TIGR01726">
    <property type="entry name" value="HEQRo_perm_3TM"/>
    <property type="match status" value="1"/>
</dbReference>
<feature type="transmembrane region" description="Helical" evidence="8">
    <location>
        <begin position="68"/>
        <end position="86"/>
    </location>
</feature>
<sequence length="235" mass="25523">MKGFDLAAILGNAEYMAMLAHGIQITFVIAICSWLLAMSLALVLLAIRFSPGRIGNSAVAAYVSYHRNVPTLVQLMLWYFGIYTLLPSGIADWLSAHSAEMVFAIIGLGLCQAAYFSEDLRSGLRSISPGQMEAARALGHGYISAMRYVLIPQGVRNALPALVNHSVSLFKNSSLAIVIGAPELSHAVKEIENLSFRTFEIYLIGTVLYLVFSLIIMAAGAWLTWRADPLNGASR</sequence>
<organism evidence="10 11">
    <name type="scientific">Shinella granuli</name>
    <dbReference type="NCBI Taxonomy" id="323621"/>
    <lineage>
        <taxon>Bacteria</taxon>
        <taxon>Pseudomonadati</taxon>
        <taxon>Pseudomonadota</taxon>
        <taxon>Alphaproteobacteria</taxon>
        <taxon>Hyphomicrobiales</taxon>
        <taxon>Rhizobiaceae</taxon>
        <taxon>Shinella</taxon>
    </lineage>
</organism>
<evidence type="ECO:0000256" key="1">
    <source>
        <dbReference type="ARBA" id="ARBA00004429"/>
    </source>
</evidence>
<evidence type="ECO:0000313" key="11">
    <source>
        <dbReference type="Proteomes" id="UP000295351"/>
    </source>
</evidence>
<keyword evidence="5 8" id="KW-0812">Transmembrane</keyword>
<accession>A0A4R2C8X0</accession>
<keyword evidence="3 8" id="KW-0813">Transport</keyword>
<evidence type="ECO:0000259" key="9">
    <source>
        <dbReference type="PROSITE" id="PS50928"/>
    </source>
</evidence>
<dbReference type="InterPro" id="IPR043429">
    <property type="entry name" value="ArtM/GltK/GlnP/TcyL/YhdX-like"/>
</dbReference>
<keyword evidence="11" id="KW-1185">Reference proteome</keyword>
<dbReference type="CDD" id="cd06261">
    <property type="entry name" value="TM_PBP2"/>
    <property type="match status" value="1"/>
</dbReference>
<evidence type="ECO:0000256" key="5">
    <source>
        <dbReference type="ARBA" id="ARBA00022692"/>
    </source>
</evidence>
<feature type="transmembrane region" description="Helical" evidence="8">
    <location>
        <begin position="25"/>
        <end position="47"/>
    </location>
</feature>
<dbReference type="PANTHER" id="PTHR30614">
    <property type="entry name" value="MEMBRANE COMPONENT OF AMINO ACID ABC TRANSPORTER"/>
    <property type="match status" value="1"/>
</dbReference>
<dbReference type="AlphaFoldDB" id="A0A4R2C8X0"/>
<dbReference type="GO" id="GO:0043190">
    <property type="term" value="C:ATP-binding cassette (ABC) transporter complex"/>
    <property type="evidence" value="ECO:0007669"/>
    <property type="project" value="InterPro"/>
</dbReference>
<feature type="transmembrane region" description="Helical" evidence="8">
    <location>
        <begin position="98"/>
        <end position="116"/>
    </location>
</feature>
<comment type="subcellular location">
    <subcellularLocation>
        <location evidence="1">Cell inner membrane</location>
        <topology evidence="1">Multi-pass membrane protein</topology>
    </subcellularLocation>
    <subcellularLocation>
        <location evidence="8">Cell membrane</location>
        <topology evidence="8">Multi-pass membrane protein</topology>
    </subcellularLocation>
</comment>
<comment type="caution">
    <text evidence="10">The sequence shown here is derived from an EMBL/GenBank/DDBJ whole genome shotgun (WGS) entry which is preliminary data.</text>
</comment>
<feature type="transmembrane region" description="Helical" evidence="8">
    <location>
        <begin position="201"/>
        <end position="225"/>
    </location>
</feature>
<feature type="domain" description="ABC transmembrane type-1" evidence="9">
    <location>
        <begin position="23"/>
        <end position="220"/>
    </location>
</feature>
<name>A0A4R2C8X0_SHIGR</name>
<dbReference type="GO" id="GO:0006865">
    <property type="term" value="P:amino acid transport"/>
    <property type="evidence" value="ECO:0007669"/>
    <property type="project" value="TreeGrafter"/>
</dbReference>
<keyword evidence="6 8" id="KW-1133">Transmembrane helix</keyword>
<evidence type="ECO:0000256" key="8">
    <source>
        <dbReference type="RuleBase" id="RU363032"/>
    </source>
</evidence>
<dbReference type="SUPFAM" id="SSF161098">
    <property type="entry name" value="MetI-like"/>
    <property type="match status" value="1"/>
</dbReference>
<evidence type="ECO:0000256" key="7">
    <source>
        <dbReference type="ARBA" id="ARBA00023136"/>
    </source>
</evidence>
<keyword evidence="4" id="KW-1003">Cell membrane</keyword>
<keyword evidence="7 8" id="KW-0472">Membrane</keyword>
<dbReference type="PANTHER" id="PTHR30614:SF47">
    <property type="entry name" value="ABC TRANSPORTER PERMEASE"/>
    <property type="match status" value="1"/>
</dbReference>
<reference evidence="10 11" key="1">
    <citation type="submission" date="2019-03" db="EMBL/GenBank/DDBJ databases">
        <title>Genomic Encyclopedia of Type Strains, Phase IV (KMG-IV): sequencing the most valuable type-strain genomes for metagenomic binning, comparative biology and taxonomic classification.</title>
        <authorList>
            <person name="Goeker M."/>
        </authorList>
    </citation>
    <scope>NUCLEOTIDE SEQUENCE [LARGE SCALE GENOMIC DNA]</scope>
    <source>
        <strain evidence="10 11">DSM 18401</strain>
    </source>
</reference>
<comment type="similarity">
    <text evidence="2">Belongs to the binding-protein-dependent transport system permease family. HisMQ subfamily.</text>
</comment>
<evidence type="ECO:0000256" key="2">
    <source>
        <dbReference type="ARBA" id="ARBA00010072"/>
    </source>
</evidence>
<dbReference type="InterPro" id="IPR000515">
    <property type="entry name" value="MetI-like"/>
</dbReference>
<dbReference type="EMBL" id="SLVX01000023">
    <property type="protein sequence ID" value="TCN37108.1"/>
    <property type="molecule type" value="Genomic_DNA"/>
</dbReference>
<evidence type="ECO:0000256" key="6">
    <source>
        <dbReference type="ARBA" id="ARBA00022989"/>
    </source>
</evidence>
<dbReference type="Pfam" id="PF00528">
    <property type="entry name" value="BPD_transp_1"/>
    <property type="match status" value="1"/>
</dbReference>
<dbReference type="RefSeq" id="WP_064329005.1">
    <property type="nucleotide sequence ID" value="NZ_BAABEI010000012.1"/>
</dbReference>
<dbReference type="PROSITE" id="PS50928">
    <property type="entry name" value="ABC_TM1"/>
    <property type="match status" value="1"/>
</dbReference>
<evidence type="ECO:0000256" key="4">
    <source>
        <dbReference type="ARBA" id="ARBA00022475"/>
    </source>
</evidence>
<evidence type="ECO:0000256" key="3">
    <source>
        <dbReference type="ARBA" id="ARBA00022448"/>
    </source>
</evidence>
<dbReference type="Proteomes" id="UP000295351">
    <property type="component" value="Unassembled WGS sequence"/>
</dbReference>
<protein>
    <submittedName>
        <fullName evidence="10">Amino acid ABC transporter membrane protein 1 (PAAT family)</fullName>
    </submittedName>
</protein>
<dbReference type="InterPro" id="IPR035906">
    <property type="entry name" value="MetI-like_sf"/>
</dbReference>
<dbReference type="Gene3D" id="1.10.3720.10">
    <property type="entry name" value="MetI-like"/>
    <property type="match status" value="1"/>
</dbReference>
<dbReference type="InterPro" id="IPR010065">
    <property type="entry name" value="AA_ABC_transptr_permease_3TM"/>
</dbReference>
<evidence type="ECO:0000313" key="10">
    <source>
        <dbReference type="EMBL" id="TCN37108.1"/>
    </source>
</evidence>
<gene>
    <name evidence="10" type="ORF">EV665_12377</name>
</gene>